<accession>A0A7K1V533</accession>
<dbReference type="InterPro" id="IPR010310">
    <property type="entry name" value="T7SS_ESAT-6-like"/>
</dbReference>
<reference evidence="1 2" key="1">
    <citation type="submission" date="2019-12" db="EMBL/GenBank/DDBJ databases">
        <title>Nocardia sp. nov. ET3-3 isolated from soil.</title>
        <authorList>
            <person name="Kanchanasin P."/>
            <person name="Tanasupawat S."/>
            <person name="Yuki M."/>
            <person name="Kudo T."/>
        </authorList>
    </citation>
    <scope>NUCLEOTIDE SEQUENCE [LARGE SCALE GENOMIC DNA]</scope>
    <source>
        <strain evidence="1 2">ET3-3</strain>
    </source>
</reference>
<evidence type="ECO:0008006" key="3">
    <source>
        <dbReference type="Google" id="ProtNLM"/>
    </source>
</evidence>
<evidence type="ECO:0000313" key="1">
    <source>
        <dbReference type="EMBL" id="MVU81592.1"/>
    </source>
</evidence>
<dbReference type="SUPFAM" id="SSF140453">
    <property type="entry name" value="EsxAB dimer-like"/>
    <property type="match status" value="1"/>
</dbReference>
<protein>
    <recommendedName>
        <fullName evidence="3">WXG100 family type VII secretion target</fullName>
    </recommendedName>
</protein>
<keyword evidence="2" id="KW-1185">Reference proteome</keyword>
<dbReference type="RefSeq" id="WP_157391140.1">
    <property type="nucleotide sequence ID" value="NZ_WRPP01000006.1"/>
</dbReference>
<dbReference type="EMBL" id="WRPP01000006">
    <property type="protein sequence ID" value="MVU81592.1"/>
    <property type="molecule type" value="Genomic_DNA"/>
</dbReference>
<name>A0A7K1V533_9NOCA</name>
<comment type="caution">
    <text evidence="1">The sequence shown here is derived from an EMBL/GenBank/DDBJ whole genome shotgun (WGS) entry which is preliminary data.</text>
</comment>
<organism evidence="1 2">
    <name type="scientific">Nocardia terrae</name>
    <dbReference type="NCBI Taxonomy" id="2675851"/>
    <lineage>
        <taxon>Bacteria</taxon>
        <taxon>Bacillati</taxon>
        <taxon>Actinomycetota</taxon>
        <taxon>Actinomycetes</taxon>
        <taxon>Mycobacteriales</taxon>
        <taxon>Nocardiaceae</taxon>
        <taxon>Nocardia</taxon>
    </lineage>
</organism>
<evidence type="ECO:0000313" key="2">
    <source>
        <dbReference type="Proteomes" id="UP000466794"/>
    </source>
</evidence>
<dbReference type="AlphaFoldDB" id="A0A7K1V533"/>
<gene>
    <name evidence="1" type="ORF">GPX89_30675</name>
</gene>
<sequence>MADELHARFADMRSSASQLTQWANESAGIFASGHKEIEDAASGWVGSSAAALSGALEKLHSSANALTGNLDNHSTHIHTAATELHRTDSEWRDQLNQYVDEPGRSSLDL</sequence>
<dbReference type="InterPro" id="IPR036689">
    <property type="entry name" value="ESAT-6-like_sf"/>
</dbReference>
<dbReference type="Proteomes" id="UP000466794">
    <property type="component" value="Unassembled WGS sequence"/>
</dbReference>
<dbReference type="Pfam" id="PF06013">
    <property type="entry name" value="WXG100"/>
    <property type="match status" value="1"/>
</dbReference>
<dbReference type="Gene3D" id="1.10.287.1060">
    <property type="entry name" value="ESAT-6-like"/>
    <property type="match status" value="1"/>
</dbReference>
<proteinExistence type="predicted"/>